<dbReference type="Pfam" id="PF03486">
    <property type="entry name" value="HI0933_like"/>
    <property type="match status" value="1"/>
</dbReference>
<dbReference type="PRINTS" id="PR00411">
    <property type="entry name" value="PNDRDTASEI"/>
</dbReference>
<dbReference type="Gene3D" id="1.10.8.260">
    <property type="entry name" value="HI0933 insert domain-like"/>
    <property type="match status" value="1"/>
</dbReference>
<reference evidence="7" key="1">
    <citation type="submission" date="2020-10" db="EMBL/GenBank/DDBJ databases">
        <authorList>
            <person name="Gilroy R."/>
        </authorList>
    </citation>
    <scope>NUCLEOTIDE SEQUENCE</scope>
    <source>
        <strain evidence="7">ChiSjej1B19-3389</strain>
    </source>
</reference>
<dbReference type="PANTHER" id="PTHR42887:SF2">
    <property type="entry name" value="OS12G0638800 PROTEIN"/>
    <property type="match status" value="1"/>
</dbReference>
<name>A0A9D0ZH53_9FIRM</name>
<dbReference type="PANTHER" id="PTHR42887">
    <property type="entry name" value="OS12G0638800 PROTEIN"/>
    <property type="match status" value="1"/>
</dbReference>
<dbReference type="InterPro" id="IPR036188">
    <property type="entry name" value="FAD/NAD-bd_sf"/>
</dbReference>
<dbReference type="Pfam" id="PF22780">
    <property type="entry name" value="HI0933_like_1st"/>
    <property type="match status" value="1"/>
</dbReference>
<dbReference type="Proteomes" id="UP000886787">
    <property type="component" value="Unassembled WGS sequence"/>
</dbReference>
<dbReference type="EMBL" id="DVFW01000018">
    <property type="protein sequence ID" value="HIQ80229.1"/>
    <property type="molecule type" value="Genomic_DNA"/>
</dbReference>
<protein>
    <submittedName>
        <fullName evidence="7">NAD(P)/FAD-dependent oxidoreductase</fullName>
    </submittedName>
</protein>
<dbReference type="SUPFAM" id="SSF160996">
    <property type="entry name" value="HI0933 insert domain-like"/>
    <property type="match status" value="1"/>
</dbReference>
<feature type="chain" id="PRO_5038614698" evidence="4">
    <location>
        <begin position="23"/>
        <end position="414"/>
    </location>
</feature>
<evidence type="ECO:0000313" key="7">
    <source>
        <dbReference type="EMBL" id="HIQ80229.1"/>
    </source>
</evidence>
<keyword evidence="2" id="KW-0285">Flavoprotein</keyword>
<comment type="caution">
    <text evidence="7">The sequence shown here is derived from an EMBL/GenBank/DDBJ whole genome shotgun (WGS) entry which is preliminary data.</text>
</comment>
<proteinExistence type="predicted"/>
<evidence type="ECO:0000256" key="2">
    <source>
        <dbReference type="ARBA" id="ARBA00022630"/>
    </source>
</evidence>
<evidence type="ECO:0000256" key="1">
    <source>
        <dbReference type="ARBA" id="ARBA00001974"/>
    </source>
</evidence>
<dbReference type="InterPro" id="IPR057661">
    <property type="entry name" value="RsdA/BaiN/AoA(So)_Rossmann"/>
</dbReference>
<evidence type="ECO:0000259" key="5">
    <source>
        <dbReference type="Pfam" id="PF03486"/>
    </source>
</evidence>
<feature type="signal peptide" evidence="4">
    <location>
        <begin position="1"/>
        <end position="22"/>
    </location>
</feature>
<organism evidence="7 8">
    <name type="scientific">Candidatus Scatavimonas merdigallinarum</name>
    <dbReference type="NCBI Taxonomy" id="2840914"/>
    <lineage>
        <taxon>Bacteria</taxon>
        <taxon>Bacillati</taxon>
        <taxon>Bacillota</taxon>
        <taxon>Clostridia</taxon>
        <taxon>Eubacteriales</taxon>
        <taxon>Oscillospiraceae</taxon>
        <taxon>Oscillospiraceae incertae sedis</taxon>
        <taxon>Candidatus Scatavimonas</taxon>
    </lineage>
</organism>
<evidence type="ECO:0000256" key="3">
    <source>
        <dbReference type="ARBA" id="ARBA00022827"/>
    </source>
</evidence>
<gene>
    <name evidence="7" type="ORF">IAD32_02965</name>
</gene>
<dbReference type="InterPro" id="IPR055178">
    <property type="entry name" value="RsdA/BaiN/AoA(So)-like_dom"/>
</dbReference>
<accession>A0A9D0ZH53</accession>
<dbReference type="Gene3D" id="3.50.50.60">
    <property type="entry name" value="FAD/NAD(P)-binding domain"/>
    <property type="match status" value="1"/>
</dbReference>
<dbReference type="NCBIfam" id="TIGR00275">
    <property type="entry name" value="aminoacetone oxidase family FAD-binding enzyme"/>
    <property type="match status" value="1"/>
</dbReference>
<evidence type="ECO:0000259" key="6">
    <source>
        <dbReference type="Pfam" id="PF22780"/>
    </source>
</evidence>
<dbReference type="Gene3D" id="2.40.30.10">
    <property type="entry name" value="Translation factors"/>
    <property type="match status" value="1"/>
</dbReference>
<evidence type="ECO:0000313" key="8">
    <source>
        <dbReference type="Proteomes" id="UP000886787"/>
    </source>
</evidence>
<keyword evidence="3" id="KW-0274">FAD</keyword>
<reference evidence="7" key="2">
    <citation type="journal article" date="2021" name="PeerJ">
        <title>Extensive microbial diversity within the chicken gut microbiome revealed by metagenomics and culture.</title>
        <authorList>
            <person name="Gilroy R."/>
            <person name="Ravi A."/>
            <person name="Getino M."/>
            <person name="Pursley I."/>
            <person name="Horton D.L."/>
            <person name="Alikhan N.F."/>
            <person name="Baker D."/>
            <person name="Gharbi K."/>
            <person name="Hall N."/>
            <person name="Watson M."/>
            <person name="Adriaenssens E.M."/>
            <person name="Foster-Nyarko E."/>
            <person name="Jarju S."/>
            <person name="Secka A."/>
            <person name="Antonio M."/>
            <person name="Oren A."/>
            <person name="Chaudhuri R.R."/>
            <person name="La Ragione R."/>
            <person name="Hildebrand F."/>
            <person name="Pallen M.J."/>
        </authorList>
    </citation>
    <scope>NUCLEOTIDE SEQUENCE</scope>
    <source>
        <strain evidence="7">ChiSjej1B19-3389</strain>
    </source>
</reference>
<dbReference type="InterPro" id="IPR004792">
    <property type="entry name" value="BaiN-like"/>
</dbReference>
<comment type="cofactor">
    <cofactor evidence="1">
        <name>FAD</name>
        <dbReference type="ChEBI" id="CHEBI:57692"/>
    </cofactor>
</comment>
<keyword evidence="4" id="KW-0732">Signal</keyword>
<feature type="domain" description="RsdA/BaiN/AoA(So)-like Rossmann fold-like" evidence="5">
    <location>
        <begin position="5"/>
        <end position="407"/>
    </location>
</feature>
<feature type="domain" description="RsdA/BaiN/AoA(So)-like insert" evidence="6">
    <location>
        <begin position="193"/>
        <end position="355"/>
    </location>
</feature>
<dbReference type="InterPro" id="IPR023166">
    <property type="entry name" value="BaiN-like_dom_sf"/>
</dbReference>
<sequence>MPGRRILVVGAGAAGMMAAGTAAQNGAQVTVLERNAHTGRKLLITGKGRCNVTNDCDVRDFIAAVPTNGNFLFGAASRFSPHDAMRFFESRGLALKTERGRRVFPQSDKAADVVGTLTRFLQQTGCRVVRARAQALLLKNGRVQGVRTEDGKIFSADCVIIACGGLSYPRTGSTGDGYSLARAAGHTVTPLGPSLVPLVSDDAFCPALQGLTLKNIAIKVTDQEQKKEIYKDFGELLFTHFGLSGPVVLSASAHMRSMRKGRYTVHIDLKPALSEGQLQKRLLRDFLENKNKAFLNALHGLLPKAMLPVVVTRASIPPQTKCNVITRQQRADFLKLLKDFTVQIKGFRPVEEAIITAGGVHVKEIDPKTMQSRLVKGLYFAGEVIDVDAYTGGYNLQIAFSTGYLAGISAAGLP</sequence>
<evidence type="ECO:0000256" key="4">
    <source>
        <dbReference type="SAM" id="SignalP"/>
    </source>
</evidence>
<dbReference type="SUPFAM" id="SSF51905">
    <property type="entry name" value="FAD/NAD(P)-binding domain"/>
    <property type="match status" value="1"/>
</dbReference>
<dbReference type="AlphaFoldDB" id="A0A9D0ZH53"/>